<evidence type="ECO:0000313" key="13">
    <source>
        <dbReference type="RefSeq" id="XP_019630836.1"/>
    </source>
</evidence>
<gene>
    <name evidence="11 12 13" type="primary">LOC109474839</name>
</gene>
<evidence type="ECO:0000256" key="5">
    <source>
        <dbReference type="ARBA" id="ARBA00023242"/>
    </source>
</evidence>
<protein>
    <submittedName>
        <fullName evidence="11 12">GA-binding protein alpha chain-like isoform X1</fullName>
    </submittedName>
</protein>
<evidence type="ECO:0000256" key="6">
    <source>
        <dbReference type="RuleBase" id="RU004019"/>
    </source>
</evidence>
<dbReference type="SUPFAM" id="SSF46785">
    <property type="entry name" value="Winged helix' DNA-binding domain"/>
    <property type="match status" value="1"/>
</dbReference>
<dbReference type="Gene3D" id="1.10.10.10">
    <property type="entry name" value="Winged helix-like DNA-binding domain superfamily/Winged helix DNA-binding domain"/>
    <property type="match status" value="1"/>
</dbReference>
<dbReference type="Pfam" id="PF02198">
    <property type="entry name" value="SAM_PNT"/>
    <property type="match status" value="1"/>
</dbReference>
<dbReference type="InterPro" id="IPR046328">
    <property type="entry name" value="ETS_fam"/>
</dbReference>
<dbReference type="GeneID" id="109474839"/>
<keyword evidence="3" id="KW-0597">Phosphoprotein</keyword>
<dbReference type="PANTHER" id="PTHR11849">
    <property type="entry name" value="ETS"/>
    <property type="match status" value="1"/>
</dbReference>
<evidence type="ECO:0000256" key="7">
    <source>
        <dbReference type="SAM" id="MobiDB-lite"/>
    </source>
</evidence>
<sequence length="502" mass="55552">MSKRVTEEIVIVEGGEEKRMRVEDGNDESEEVVTEMASAVAVTTVSVITQAIHINEPIGSLRQLLEPRVQSSLESHNIYLQDIPLDPGQSLFDQGVKTDGVVQLSVQIVSNTGGEYMSNPVNSCPVVGEEARLNILEVVKPIQETIELAVPLEEAHQEQVVAAVSDIGTEVVTTEETETTRELELATVMTVSPDVASQIHAGDAAARTMVPLSEESDHVTRWAVCQNFRKEQEIKGIPLDPMEWTEENVAQWVEWVSQEFALDGMDPHHFQATGKDLCSLQQKDFLARAPAGKGEILWTHLELLRKSIHPISTVEVVASEGLTTVTQAGVRQVVTAPTKTIKVLTTKAASISRPRSPRIMGGEERSSPGNRTGNNGQIQLWQFLLELLTDKDSRDVISWVGENGEFKLNQPEIVAQKWGMRKNKPAMNYEKLSRALRYYYDGDMIAKVHGKRFVYKFVCDLKQLLGYSAGELSRLVSEAEQKKMSHSRRTASLLAASPGTSD</sequence>
<evidence type="ECO:0000256" key="3">
    <source>
        <dbReference type="ARBA" id="ARBA00022553"/>
    </source>
</evidence>
<dbReference type="PROSITE" id="PS50061">
    <property type="entry name" value="ETS_DOMAIN_3"/>
    <property type="match status" value="1"/>
</dbReference>
<dbReference type="SMART" id="SM00251">
    <property type="entry name" value="SAM_PNT"/>
    <property type="match status" value="1"/>
</dbReference>
<dbReference type="KEGG" id="bbel:109474839"/>
<dbReference type="GO" id="GO:0000981">
    <property type="term" value="F:DNA-binding transcription factor activity, RNA polymerase II-specific"/>
    <property type="evidence" value="ECO:0007669"/>
    <property type="project" value="TreeGrafter"/>
</dbReference>
<dbReference type="InterPro" id="IPR024668">
    <property type="entry name" value="GABP_asu_N"/>
</dbReference>
<dbReference type="PANTHER" id="PTHR11849:SF195">
    <property type="entry name" value="GA-BINDING PROTEIN ALPHA CHAIN"/>
    <property type="match status" value="1"/>
</dbReference>
<dbReference type="GO" id="GO:0005634">
    <property type="term" value="C:nucleus"/>
    <property type="evidence" value="ECO:0007669"/>
    <property type="project" value="UniProtKB-SubCell"/>
</dbReference>
<dbReference type="InterPro" id="IPR000418">
    <property type="entry name" value="Ets_dom"/>
</dbReference>
<evidence type="ECO:0000256" key="1">
    <source>
        <dbReference type="ARBA" id="ARBA00004123"/>
    </source>
</evidence>
<dbReference type="CDD" id="cd08534">
    <property type="entry name" value="SAM_PNT-GABP-alpha"/>
    <property type="match status" value="1"/>
</dbReference>
<organism evidence="10 12">
    <name type="scientific">Branchiostoma belcheri</name>
    <name type="common">Amphioxus</name>
    <dbReference type="NCBI Taxonomy" id="7741"/>
    <lineage>
        <taxon>Eukaryota</taxon>
        <taxon>Metazoa</taxon>
        <taxon>Chordata</taxon>
        <taxon>Cephalochordata</taxon>
        <taxon>Leptocardii</taxon>
        <taxon>Amphioxiformes</taxon>
        <taxon>Branchiostomatidae</taxon>
        <taxon>Branchiostoma</taxon>
    </lineage>
</organism>
<proteinExistence type="inferred from homology"/>
<dbReference type="SUPFAM" id="SSF47769">
    <property type="entry name" value="SAM/Pointed domain"/>
    <property type="match status" value="1"/>
</dbReference>
<dbReference type="Pfam" id="PF11620">
    <property type="entry name" value="GABP-alpha"/>
    <property type="match status" value="1"/>
</dbReference>
<evidence type="ECO:0000313" key="10">
    <source>
        <dbReference type="Proteomes" id="UP000515135"/>
    </source>
</evidence>
<dbReference type="SMART" id="SM00413">
    <property type="entry name" value="ETS"/>
    <property type="match status" value="1"/>
</dbReference>
<keyword evidence="5 6" id="KW-0539">Nucleus</keyword>
<dbReference type="Gene3D" id="1.10.150.50">
    <property type="entry name" value="Transcription Factor, Ets-1"/>
    <property type="match status" value="1"/>
</dbReference>
<dbReference type="FunFam" id="1.10.150.50:FF:000039">
    <property type="entry name" value="GA-binding protein alpha chain, putative"/>
    <property type="match status" value="1"/>
</dbReference>
<dbReference type="Pfam" id="PF00178">
    <property type="entry name" value="Ets"/>
    <property type="match status" value="1"/>
</dbReference>
<keyword evidence="4 6" id="KW-0238">DNA-binding</keyword>
<evidence type="ECO:0000259" key="8">
    <source>
        <dbReference type="PROSITE" id="PS50061"/>
    </source>
</evidence>
<dbReference type="PROSITE" id="PS00345">
    <property type="entry name" value="ETS_DOMAIN_1"/>
    <property type="match status" value="1"/>
</dbReference>
<dbReference type="RefSeq" id="XP_019630835.1">
    <property type="nucleotide sequence ID" value="XM_019775276.1"/>
</dbReference>
<comment type="similarity">
    <text evidence="2 6">Belongs to the ETS family.</text>
</comment>
<dbReference type="RefSeq" id="XP_019630836.1">
    <property type="nucleotide sequence ID" value="XM_019775277.1"/>
</dbReference>
<dbReference type="InterPro" id="IPR003118">
    <property type="entry name" value="Pointed_dom"/>
</dbReference>
<dbReference type="InterPro" id="IPR036388">
    <property type="entry name" value="WH-like_DNA-bd_sf"/>
</dbReference>
<dbReference type="InterPro" id="IPR036390">
    <property type="entry name" value="WH_DNA-bd_sf"/>
</dbReference>
<dbReference type="Gene3D" id="3.10.20.90">
    <property type="entry name" value="Phosphatidylinositol 3-kinase Catalytic Subunit, Chain A, domain 1"/>
    <property type="match status" value="1"/>
</dbReference>
<name>A0A6P4YMY7_BRABE</name>
<dbReference type="GO" id="GO:0030154">
    <property type="term" value="P:cell differentiation"/>
    <property type="evidence" value="ECO:0007669"/>
    <property type="project" value="TreeGrafter"/>
</dbReference>
<dbReference type="PRINTS" id="PR00454">
    <property type="entry name" value="ETSDOMAIN"/>
</dbReference>
<dbReference type="PROSITE" id="PS00346">
    <property type="entry name" value="ETS_DOMAIN_2"/>
    <property type="match status" value="1"/>
</dbReference>
<accession>A0A6P4YMY7</accession>
<evidence type="ECO:0000313" key="12">
    <source>
        <dbReference type="RefSeq" id="XP_019630835.1"/>
    </source>
</evidence>
<dbReference type="OrthoDB" id="10067219at2759"/>
<dbReference type="AlphaFoldDB" id="A0A6P4YMY7"/>
<dbReference type="RefSeq" id="XP_019630834.1">
    <property type="nucleotide sequence ID" value="XM_019775275.1"/>
</dbReference>
<keyword evidence="10" id="KW-1185">Reference proteome</keyword>
<reference evidence="11 12" key="1">
    <citation type="submission" date="2025-04" db="UniProtKB">
        <authorList>
            <consortium name="RefSeq"/>
        </authorList>
    </citation>
    <scope>IDENTIFICATION</scope>
    <source>
        <tissue evidence="11 12">Gonad</tissue>
    </source>
</reference>
<evidence type="ECO:0000256" key="4">
    <source>
        <dbReference type="ARBA" id="ARBA00023125"/>
    </source>
</evidence>
<dbReference type="FunFam" id="1.10.10.10:FF:000200">
    <property type="entry name" value="GA-binding protein alpha chain, putative"/>
    <property type="match status" value="1"/>
</dbReference>
<evidence type="ECO:0000256" key="2">
    <source>
        <dbReference type="ARBA" id="ARBA00005562"/>
    </source>
</evidence>
<comment type="subcellular location">
    <subcellularLocation>
        <location evidence="1 6">Nucleus</location>
    </subcellularLocation>
</comment>
<evidence type="ECO:0000313" key="11">
    <source>
        <dbReference type="RefSeq" id="XP_019630834.1"/>
    </source>
</evidence>
<dbReference type="InterPro" id="IPR013761">
    <property type="entry name" value="SAM/pointed_sf"/>
</dbReference>
<dbReference type="PROSITE" id="PS51433">
    <property type="entry name" value="PNT"/>
    <property type="match status" value="1"/>
</dbReference>
<dbReference type="Proteomes" id="UP000515135">
    <property type="component" value="Unplaced"/>
</dbReference>
<feature type="domain" description="PNT" evidence="9">
    <location>
        <begin position="223"/>
        <end position="308"/>
    </location>
</feature>
<evidence type="ECO:0000259" key="9">
    <source>
        <dbReference type="PROSITE" id="PS51433"/>
    </source>
</evidence>
<feature type="region of interest" description="Disordered" evidence="7">
    <location>
        <begin position="352"/>
        <end position="374"/>
    </location>
</feature>
<feature type="domain" description="ETS" evidence="8">
    <location>
        <begin position="378"/>
        <end position="458"/>
    </location>
</feature>
<dbReference type="GO" id="GO:0043565">
    <property type="term" value="F:sequence-specific DNA binding"/>
    <property type="evidence" value="ECO:0007669"/>
    <property type="project" value="InterPro"/>
</dbReference>